<gene>
    <name evidence="3" type="ORF">MAC_06645</name>
</gene>
<organism evidence="4">
    <name type="scientific">Metarhizium acridum (strain CQMa 102)</name>
    <dbReference type="NCBI Taxonomy" id="655827"/>
    <lineage>
        <taxon>Eukaryota</taxon>
        <taxon>Fungi</taxon>
        <taxon>Dikarya</taxon>
        <taxon>Ascomycota</taxon>
        <taxon>Pezizomycotina</taxon>
        <taxon>Sordariomycetes</taxon>
        <taxon>Hypocreomycetidae</taxon>
        <taxon>Hypocreales</taxon>
        <taxon>Clavicipitaceae</taxon>
        <taxon>Metarhizium</taxon>
    </lineage>
</organism>
<proteinExistence type="predicted"/>
<reference evidence="3 4" key="1">
    <citation type="journal article" date="2011" name="PLoS Genet.">
        <title>Genome sequencing and comparative transcriptomics of the model entomopathogenic fungi Metarhizium anisopliae and M. acridum.</title>
        <authorList>
            <person name="Gao Q."/>
            <person name="Jin K."/>
            <person name="Ying S.H."/>
            <person name="Zhang Y."/>
            <person name="Xiao G."/>
            <person name="Shang Y."/>
            <person name="Duan Z."/>
            <person name="Hu X."/>
            <person name="Xie X.Q."/>
            <person name="Zhou G."/>
            <person name="Peng G."/>
            <person name="Luo Z."/>
            <person name="Huang W."/>
            <person name="Wang B."/>
            <person name="Fang W."/>
            <person name="Wang S."/>
            <person name="Zhong Y."/>
            <person name="Ma L.J."/>
            <person name="St Leger R.J."/>
            <person name="Zhao G.P."/>
            <person name="Pei Y."/>
            <person name="Feng M.G."/>
            <person name="Xia Y."/>
            <person name="Wang C."/>
        </authorList>
    </citation>
    <scope>NUCLEOTIDE SEQUENCE [LARGE SCALE GENOMIC DNA]</scope>
    <source>
        <strain evidence="3 4">CQMa 102</strain>
    </source>
</reference>
<dbReference type="InParanoid" id="E9E9U7"/>
<dbReference type="SUPFAM" id="SSF110083">
    <property type="entry name" value="Peptidylarginine deiminase Pad4, middle domain"/>
    <property type="match status" value="1"/>
</dbReference>
<feature type="signal peptide" evidence="1">
    <location>
        <begin position="1"/>
        <end position="20"/>
    </location>
</feature>
<keyword evidence="1" id="KW-0732">Signal</keyword>
<dbReference type="OMA" id="NYPNGRA"/>
<dbReference type="KEGG" id="maw:19250956"/>
<evidence type="ECO:0000256" key="1">
    <source>
        <dbReference type="SAM" id="SignalP"/>
    </source>
</evidence>
<dbReference type="HOGENOM" id="CLU_015851_0_0_1"/>
<dbReference type="InterPro" id="IPR013530">
    <property type="entry name" value="PAD_C"/>
</dbReference>
<dbReference type="Gene3D" id="3.75.10.10">
    <property type="entry name" value="L-arginine/glycine Amidinotransferase, Chain A"/>
    <property type="match status" value="1"/>
</dbReference>
<feature type="domain" description="Protein-arginine deiminase C-terminal" evidence="2">
    <location>
        <begin position="186"/>
        <end position="635"/>
    </location>
</feature>
<protein>
    <submittedName>
        <fullName evidence="3">Arginine deiminase type-3</fullName>
    </submittedName>
</protein>
<dbReference type="GO" id="GO:0005737">
    <property type="term" value="C:cytoplasm"/>
    <property type="evidence" value="ECO:0007669"/>
    <property type="project" value="InterPro"/>
</dbReference>
<dbReference type="OrthoDB" id="5102063at2759"/>
<dbReference type="Proteomes" id="UP000002499">
    <property type="component" value="Unassembled WGS sequence"/>
</dbReference>
<feature type="chain" id="PRO_5003235194" evidence="1">
    <location>
        <begin position="21"/>
        <end position="635"/>
    </location>
</feature>
<dbReference type="EMBL" id="GL698529">
    <property type="protein sequence ID" value="EFY87298.1"/>
    <property type="molecule type" value="Genomic_DNA"/>
</dbReference>
<name>E9E9U7_METAQ</name>
<dbReference type="InterPro" id="IPR036556">
    <property type="entry name" value="PAD_central_sf"/>
</dbReference>
<evidence type="ECO:0000313" key="4">
    <source>
        <dbReference type="Proteomes" id="UP000002499"/>
    </source>
</evidence>
<dbReference type="GeneID" id="19250956"/>
<dbReference type="PANTHER" id="PTHR10837:SF8">
    <property type="entry name" value="PROTEIN-ARGININE DEIMINASE"/>
    <property type="match status" value="1"/>
</dbReference>
<keyword evidence="4" id="KW-1185">Reference proteome</keyword>
<dbReference type="InterPro" id="IPR004303">
    <property type="entry name" value="PAD"/>
</dbReference>
<evidence type="ECO:0000313" key="3">
    <source>
        <dbReference type="EMBL" id="EFY87298.1"/>
    </source>
</evidence>
<accession>E9E9U7</accession>
<dbReference type="PANTHER" id="PTHR10837">
    <property type="entry name" value="PEPTIDYLARGININE DEIMINASE"/>
    <property type="match status" value="1"/>
</dbReference>
<sequence>MYCLGKAAVMALGLVASSRALEAVILADTNRDGKLDIKSDAEGKRTWTEDRGALFMANIADTDRRCSETIKDDTPFPELDKCNDASDNILRNSKFLAPLQTLPNSGLTDAAQGLVTVSGEFANEKVRIFHKIGNDWAYVEDSRVFKAAELRAGLELGMDARDVRRPNEWDGRVKVYFNLTDNGESAADYVELRVAPVLIHHHLQELTEVYVASLDRESVGTKQFSDFVEKYTAEAGIKAPVVKFKSVADRWAQDIFETGYTSIPGPDGPVVLRIMVRSSQVAGDWNRQKSGRKVFSQLRSAEVGAVQHLPPIKKDRPWGIDSLGNLETVPPHSHNGKNYPNGRAVMGSQNKQKPHLVAFLEAQEAQPPIELDTSFLKVGHVDEFMQFLPANNARGWVMVVDDPKAALDMFRKAQQDGFGKTPAMSRPHMSYDTEFLTGDYMYSCLPSDSIDDLLRIWNFEPKNMHAAEQIQLNIDIMKRETGITDEDIVRIPALYFRYDGGWNCRRKKYWSPSSKRSELDGEPEVVPPFEPEVMPAFGSEEVDSQLGRRAVDNQLVAFHPAVINGVVYNNGKYLAPNPWGPVINGSDILAAASNEQYGKLGFEVTYMDDWFDHHKHAGETHCGTNVARDASKKWW</sequence>
<dbReference type="AlphaFoldDB" id="E9E9U7"/>
<dbReference type="GO" id="GO:0004668">
    <property type="term" value="F:protein-arginine deiminase activity"/>
    <property type="evidence" value="ECO:0007669"/>
    <property type="project" value="InterPro"/>
</dbReference>
<dbReference type="SUPFAM" id="SSF55909">
    <property type="entry name" value="Pentein"/>
    <property type="match status" value="1"/>
</dbReference>
<dbReference type="eggNOG" id="ENOG502QVJA">
    <property type="taxonomic scope" value="Eukaryota"/>
</dbReference>
<evidence type="ECO:0000259" key="2">
    <source>
        <dbReference type="Pfam" id="PF03068"/>
    </source>
</evidence>
<dbReference type="Pfam" id="PF03068">
    <property type="entry name" value="PAD"/>
    <property type="match status" value="1"/>
</dbReference>
<dbReference type="GO" id="GO:0005509">
    <property type="term" value="F:calcium ion binding"/>
    <property type="evidence" value="ECO:0007669"/>
    <property type="project" value="InterPro"/>
</dbReference>